<reference evidence="1" key="1">
    <citation type="journal article" date="2014" name="Front. Microbiol.">
        <title>High frequency of phylogenetically diverse reductive dehalogenase-homologous genes in deep subseafloor sedimentary metagenomes.</title>
        <authorList>
            <person name="Kawai M."/>
            <person name="Futagami T."/>
            <person name="Toyoda A."/>
            <person name="Takaki Y."/>
            <person name="Nishi S."/>
            <person name="Hori S."/>
            <person name="Arai W."/>
            <person name="Tsubouchi T."/>
            <person name="Morono Y."/>
            <person name="Uchiyama I."/>
            <person name="Ito T."/>
            <person name="Fujiyama A."/>
            <person name="Inagaki F."/>
            <person name="Takami H."/>
        </authorList>
    </citation>
    <scope>NUCLEOTIDE SEQUENCE</scope>
    <source>
        <strain evidence="1">Expedition CK06-06</strain>
    </source>
</reference>
<dbReference type="AlphaFoldDB" id="X0ZPU3"/>
<comment type="caution">
    <text evidence="1">The sequence shown here is derived from an EMBL/GenBank/DDBJ whole genome shotgun (WGS) entry which is preliminary data.</text>
</comment>
<protein>
    <submittedName>
        <fullName evidence="1">Uncharacterized protein</fullName>
    </submittedName>
</protein>
<gene>
    <name evidence="1" type="ORF">S01H4_12051</name>
</gene>
<proteinExistence type="predicted"/>
<name>X0ZPU3_9ZZZZ</name>
<accession>X0ZPU3</accession>
<evidence type="ECO:0000313" key="1">
    <source>
        <dbReference type="EMBL" id="GAG60062.1"/>
    </source>
</evidence>
<dbReference type="EMBL" id="BART01005036">
    <property type="protein sequence ID" value="GAG60062.1"/>
    <property type="molecule type" value="Genomic_DNA"/>
</dbReference>
<organism evidence="1">
    <name type="scientific">marine sediment metagenome</name>
    <dbReference type="NCBI Taxonomy" id="412755"/>
    <lineage>
        <taxon>unclassified sequences</taxon>
        <taxon>metagenomes</taxon>
        <taxon>ecological metagenomes</taxon>
    </lineage>
</organism>
<feature type="non-terminal residue" evidence="1">
    <location>
        <position position="1"/>
    </location>
</feature>
<sequence length="52" mass="5570">TPLKAAHAAAQKSLFDTSQAVKEAEAILKKEANLLRGKPKSDLILLKGESCH</sequence>